<reference evidence="4 5" key="1">
    <citation type="journal article" date="2011" name="Proc. Natl. Acad. Sci. U.S.A.">
        <title>Niche of harmful alga Aureococcus anophagefferens revealed through ecogenomics.</title>
        <authorList>
            <person name="Gobler C.J."/>
            <person name="Berry D.L."/>
            <person name="Dyhrman S.T."/>
            <person name="Wilhelm S.W."/>
            <person name="Salamov A."/>
            <person name="Lobanov A.V."/>
            <person name="Zhang Y."/>
            <person name="Collier J.L."/>
            <person name="Wurch L.L."/>
            <person name="Kustka A.B."/>
            <person name="Dill B.D."/>
            <person name="Shah M."/>
            <person name="VerBerkmoes N.C."/>
            <person name="Kuo A."/>
            <person name="Terry A."/>
            <person name="Pangilinan J."/>
            <person name="Lindquist E.A."/>
            <person name="Lucas S."/>
            <person name="Paulsen I.T."/>
            <person name="Hattenrath-Lehmann T.K."/>
            <person name="Talmage S.C."/>
            <person name="Walker E.A."/>
            <person name="Koch F."/>
            <person name="Burson A.M."/>
            <person name="Marcoval M.A."/>
            <person name="Tang Y.Z."/>
            <person name="Lecleir G.R."/>
            <person name="Coyne K.J."/>
            <person name="Berg G.M."/>
            <person name="Bertrand E.M."/>
            <person name="Saito M.A."/>
            <person name="Gladyshev V.N."/>
            <person name="Grigoriev I.V."/>
        </authorList>
    </citation>
    <scope>NUCLEOTIDE SEQUENCE [LARGE SCALE GENOMIC DNA]</scope>
    <source>
        <strain evidence="5">CCMP 1984</strain>
    </source>
</reference>
<feature type="compositionally biased region" description="Basic and acidic residues" evidence="1">
    <location>
        <begin position="944"/>
        <end position="965"/>
    </location>
</feature>
<dbReference type="GO" id="GO:0036038">
    <property type="term" value="C:MKS complex"/>
    <property type="evidence" value="ECO:0007669"/>
    <property type="project" value="InterPro"/>
</dbReference>
<feature type="region of interest" description="Disordered" evidence="1">
    <location>
        <begin position="941"/>
        <end position="994"/>
    </location>
</feature>
<feature type="chain" id="PRO_5003260546" description="Tyrosine-protein kinase ephrin type A/B receptor-like domain-containing protein" evidence="3">
    <location>
        <begin position="19"/>
        <end position="1362"/>
    </location>
</feature>
<feature type="signal peptide" evidence="3">
    <location>
        <begin position="1"/>
        <end position="18"/>
    </location>
</feature>
<accession>F0XYJ9</accession>
<dbReference type="GeneID" id="20223487"/>
<dbReference type="GO" id="GO:0060271">
    <property type="term" value="P:cilium assembly"/>
    <property type="evidence" value="ECO:0007669"/>
    <property type="project" value="InterPro"/>
</dbReference>
<evidence type="ECO:0000256" key="3">
    <source>
        <dbReference type="SAM" id="SignalP"/>
    </source>
</evidence>
<dbReference type="PANTHER" id="PTHR21274:SF0">
    <property type="entry name" value="MECKELIN"/>
    <property type="match status" value="1"/>
</dbReference>
<keyword evidence="5" id="KW-1185">Reference proteome</keyword>
<dbReference type="EMBL" id="GL833121">
    <property type="protein sequence ID" value="EGB12159.1"/>
    <property type="molecule type" value="Genomic_DNA"/>
</dbReference>
<keyword evidence="2" id="KW-0472">Membrane</keyword>
<feature type="transmembrane region" description="Helical" evidence="2">
    <location>
        <begin position="702"/>
        <end position="724"/>
    </location>
</feature>
<protein>
    <recommendedName>
        <fullName evidence="6">Tyrosine-protein kinase ephrin type A/B receptor-like domain-containing protein</fullName>
    </recommendedName>
</protein>
<keyword evidence="2" id="KW-1133">Transmembrane helix</keyword>
<dbReference type="Pfam" id="PF09773">
    <property type="entry name" value="Meckelin"/>
    <property type="match status" value="1"/>
</dbReference>
<dbReference type="RefSeq" id="XP_009033240.1">
    <property type="nucleotide sequence ID" value="XM_009034992.1"/>
</dbReference>
<dbReference type="KEGG" id="aaf:AURANDRAFT_61468"/>
<keyword evidence="3" id="KW-0732">Signal</keyword>
<feature type="compositionally biased region" description="Basic residues" evidence="1">
    <location>
        <begin position="966"/>
        <end position="975"/>
    </location>
</feature>
<feature type="transmembrane region" description="Helical" evidence="2">
    <location>
        <begin position="643"/>
        <end position="676"/>
    </location>
</feature>
<dbReference type="Proteomes" id="UP000002729">
    <property type="component" value="Unassembled WGS sequence"/>
</dbReference>
<keyword evidence="2" id="KW-0812">Transmembrane</keyword>
<organism evidence="5">
    <name type="scientific">Aureococcus anophagefferens</name>
    <name type="common">Harmful bloom alga</name>
    <dbReference type="NCBI Taxonomy" id="44056"/>
    <lineage>
        <taxon>Eukaryota</taxon>
        <taxon>Sar</taxon>
        <taxon>Stramenopiles</taxon>
        <taxon>Ochrophyta</taxon>
        <taxon>Pelagophyceae</taxon>
        <taxon>Pelagomonadales</taxon>
        <taxon>Pelagomonadaceae</taxon>
        <taxon>Aureococcus</taxon>
    </lineage>
</organism>
<dbReference type="InterPro" id="IPR019170">
    <property type="entry name" value="Meckelin"/>
</dbReference>
<sequence>MKRLALLLWVALASGAAGDEGAEEADENEPDDDIDYWARAVVADPGQLRCGSAEFYDTIDMRCAPCADMGDDALVGDGRYADGAGNALRCRCPVGSRLFSLAEGCDVDGRCGALRCLPCAETSASDNSVCLACDNATTTGVDAATGDCGCGGHQRLVERDFGGALLDAKTCVACAPGLFVTKGGGVFGGVAYDGDRYACRRCPDPRMAYSATDGACECPAPYELAGVESVGAQTCVDAAQLGLTYAAYPEAAAVRVPYRNVQSKPNGDADGVATVASETFRHYYGAAAAGCLYYDGTAAAARKCQALANLCALTQYDLGSTPCRLYDDLASLRATRNTWGAKDHLPWLFYDRDGDAVRSDGALQMEMAFTSKDRGRDHKLRFRLAKYALGGDFLGYEELNTQLFYCEAPAPSTGSGGGAAKDTSWVRYGYSLRDHFTCDLRSLWAREQVLYDLYLVDTEGLCDGAEAAAVADDGAERTECLYPVPVLNKGLKNRDGKGVNKNGKTEDGDDDIFVRRFALFDVASGVDDEAEVYGSPAMTRFLVEAKLHVIGKTKNPERFFVPYLELKYRERSRADILGSEGMRETEVDVEVEYSKSSRPFWRVADGFAYFLLAVVGLTWLHACRHWQLRHYAVDSANLPTGGFTVAYLVNVIVLLGRIGVHIFFPFVFILCSYYFVFFKLQEAAYTLLPAENRHDGKDFEYYPVRTAIISMWAFQTAVVLQIVVRMCQMEIFFVDWEPPRKPDVGKAAPVSVWRTIFVANEFSEMMTARRTSTHFVLFCLGFFLVAMGLENNATPQPDLGDLTAGHRNIALRFANTTWWWLILAFGQWLWNFYVYERFISEPVAQSFVDVCTVAKVSVVVFDSEYHGWYIHGDASYEHADDTMAALTDHLLHEASAGHAQRGLEPTLPNVTVFQMWLTPQFRRAWRSVQHKVRQSALDVFDPEEERRDREAERAAARADARDPSRPARRSRRRSAAVRASLPPPALGEAKLGSRSLFGGGRSESLASRMRKSHAAEKIAVFLKTFLGHGYKDKFALDWVAKETNLLERLTYATPQRTTPHVILQPDRTWFLGDDSWTAITFLGHDWEILMQEILTFAVADIWFRSTSLSIFLTFLLHHAIRLLCASYCEANIADSSYRDEFVMSWSPKLNVITSHFTGTMACVTSQRSRHATPVAASPAPPSDTSQGPCWTCATSKSKASTFFVASVEAQQALDGEAFDEEVPKLPLYIAFGLIFGVAPMLPHSYNKDLVWLVSTIYKRVGPGGLLAIPFCTLTMEKVAYDTYTAYWGKSIYEDAAAAAKKPVPQFPSGGSQLPSFSVIETRKFSSDHVVFRSAYVEAARACLSSSLFPGSAAPLARRETKQ</sequence>
<dbReference type="eggNOG" id="KOG4611">
    <property type="taxonomic scope" value="Eukaryota"/>
</dbReference>
<evidence type="ECO:0000256" key="2">
    <source>
        <dbReference type="SAM" id="Phobius"/>
    </source>
</evidence>
<evidence type="ECO:0000256" key="1">
    <source>
        <dbReference type="SAM" id="MobiDB-lite"/>
    </source>
</evidence>
<evidence type="ECO:0000313" key="5">
    <source>
        <dbReference type="Proteomes" id="UP000002729"/>
    </source>
</evidence>
<dbReference type="InParanoid" id="F0XYJ9"/>
<feature type="transmembrane region" description="Helical" evidence="2">
    <location>
        <begin position="600"/>
        <end position="622"/>
    </location>
</feature>
<evidence type="ECO:0008006" key="6">
    <source>
        <dbReference type="Google" id="ProtNLM"/>
    </source>
</evidence>
<evidence type="ECO:0000313" key="4">
    <source>
        <dbReference type="EMBL" id="EGB12159.1"/>
    </source>
</evidence>
<name>F0XYJ9_AURAN</name>
<dbReference type="OrthoDB" id="419138at2759"/>
<dbReference type="PANTHER" id="PTHR21274">
    <property type="entry name" value="MECKELIN"/>
    <property type="match status" value="1"/>
</dbReference>
<gene>
    <name evidence="4" type="ORF">AURANDRAFT_61468</name>
</gene>
<proteinExistence type="predicted"/>